<proteinExistence type="predicted"/>
<dbReference type="RefSeq" id="WP_151691704.1">
    <property type="nucleotide sequence ID" value="NZ_BMGX01000002.1"/>
</dbReference>
<reference evidence="3 4" key="1">
    <citation type="submission" date="2019-10" db="EMBL/GenBank/DDBJ databases">
        <title>Genome sequence of Phaeocystidibacter marisrubri JCM30614 (type strain).</title>
        <authorList>
            <person name="Bowman J.P."/>
        </authorList>
    </citation>
    <scope>NUCLEOTIDE SEQUENCE [LARGE SCALE GENOMIC DNA]</scope>
    <source>
        <strain evidence="3 4">JCM 30614</strain>
    </source>
</reference>
<evidence type="ECO:0000313" key="4">
    <source>
        <dbReference type="Proteomes" id="UP000484164"/>
    </source>
</evidence>
<feature type="repeat" description="TPR" evidence="1">
    <location>
        <begin position="103"/>
        <end position="136"/>
    </location>
</feature>
<comment type="caution">
    <text evidence="3">The sequence shown here is derived from an EMBL/GenBank/DDBJ whole genome shotgun (WGS) entry which is preliminary data.</text>
</comment>
<sequence length="187" mass="21984">MLRKRVRWIDGHPLARTISKEERNRRLQNLPTATPQQLKQIRDEYKNRRKTQRIKRLIGVGVLGFVVLVMSPLLFKSLDYPSLWRAPDSPQEYHMSTERNMGVQDYINSGFTYESRGNSWLAYTNYKKAVELRPDLEAVRFNYVKQALILATSSRLDPTVAEEVYKEYKRDFPDSDRLKELSVMVGE</sequence>
<gene>
    <name evidence="3" type="ORF">F8C82_01685</name>
</gene>
<keyword evidence="2" id="KW-1133">Transmembrane helix</keyword>
<evidence type="ECO:0000256" key="2">
    <source>
        <dbReference type="SAM" id="Phobius"/>
    </source>
</evidence>
<dbReference type="AlphaFoldDB" id="A0A6L3ZHM6"/>
<name>A0A6L3ZHM6_9FLAO</name>
<keyword evidence="4" id="KW-1185">Reference proteome</keyword>
<protein>
    <submittedName>
        <fullName evidence="3">Uncharacterized protein</fullName>
    </submittedName>
</protein>
<dbReference type="Proteomes" id="UP000484164">
    <property type="component" value="Unassembled WGS sequence"/>
</dbReference>
<dbReference type="InterPro" id="IPR011990">
    <property type="entry name" value="TPR-like_helical_dom_sf"/>
</dbReference>
<organism evidence="3 4">
    <name type="scientific">Phaeocystidibacter marisrubri</name>
    <dbReference type="NCBI Taxonomy" id="1577780"/>
    <lineage>
        <taxon>Bacteria</taxon>
        <taxon>Pseudomonadati</taxon>
        <taxon>Bacteroidota</taxon>
        <taxon>Flavobacteriia</taxon>
        <taxon>Flavobacteriales</taxon>
        <taxon>Phaeocystidibacteraceae</taxon>
        <taxon>Phaeocystidibacter</taxon>
    </lineage>
</organism>
<dbReference type="InterPro" id="IPR019734">
    <property type="entry name" value="TPR_rpt"/>
</dbReference>
<accession>A0A6L3ZHM6</accession>
<keyword evidence="1" id="KW-0802">TPR repeat</keyword>
<keyword evidence="2" id="KW-0812">Transmembrane</keyword>
<feature type="transmembrane region" description="Helical" evidence="2">
    <location>
        <begin position="57"/>
        <end position="75"/>
    </location>
</feature>
<evidence type="ECO:0000313" key="3">
    <source>
        <dbReference type="EMBL" id="KAB2817133.1"/>
    </source>
</evidence>
<evidence type="ECO:0000256" key="1">
    <source>
        <dbReference type="PROSITE-ProRule" id="PRU00339"/>
    </source>
</evidence>
<keyword evidence="2" id="KW-0472">Membrane</keyword>
<dbReference type="Gene3D" id="1.25.40.10">
    <property type="entry name" value="Tetratricopeptide repeat domain"/>
    <property type="match status" value="1"/>
</dbReference>
<dbReference type="PROSITE" id="PS50005">
    <property type="entry name" value="TPR"/>
    <property type="match status" value="1"/>
</dbReference>
<dbReference type="EMBL" id="WBVQ01000001">
    <property type="protein sequence ID" value="KAB2817133.1"/>
    <property type="molecule type" value="Genomic_DNA"/>
</dbReference>